<keyword evidence="5 7" id="KW-0326">Glycosidase</keyword>
<proteinExistence type="inferred from homology"/>
<evidence type="ECO:0000313" key="11">
    <source>
        <dbReference type="Proteomes" id="UP001241472"/>
    </source>
</evidence>
<dbReference type="Pfam" id="PF00150">
    <property type="entry name" value="Cellulase"/>
    <property type="match status" value="1"/>
</dbReference>
<dbReference type="EMBL" id="JAUSRF010000001">
    <property type="protein sequence ID" value="MDP9835400.1"/>
    <property type="molecule type" value="Genomic_DNA"/>
</dbReference>
<keyword evidence="4" id="KW-0119">Carbohydrate metabolism</keyword>
<dbReference type="Gene3D" id="3.20.20.80">
    <property type="entry name" value="Glycosidases"/>
    <property type="match status" value="1"/>
</dbReference>
<comment type="caution">
    <text evidence="10">The sequence shown here is derived from an EMBL/GenBank/DDBJ whole genome shotgun (WGS) entry which is preliminary data.</text>
</comment>
<evidence type="ECO:0000256" key="7">
    <source>
        <dbReference type="RuleBase" id="RU361153"/>
    </source>
</evidence>
<feature type="signal peptide" evidence="8">
    <location>
        <begin position="1"/>
        <end position="20"/>
    </location>
</feature>
<comment type="similarity">
    <text evidence="1 7">Belongs to the glycosyl hydrolase 5 (cellulase A) family.</text>
</comment>
<name>A0ABT9PMG2_9HYPH</name>
<dbReference type="InterPro" id="IPR050386">
    <property type="entry name" value="Glycosyl_hydrolase_5"/>
</dbReference>
<evidence type="ECO:0000256" key="8">
    <source>
        <dbReference type="SAM" id="SignalP"/>
    </source>
</evidence>
<keyword evidence="6" id="KW-0624">Polysaccharide degradation</keyword>
<evidence type="ECO:0000256" key="3">
    <source>
        <dbReference type="ARBA" id="ARBA00023001"/>
    </source>
</evidence>
<gene>
    <name evidence="10" type="ORF">J2T09_000141</name>
</gene>
<dbReference type="Proteomes" id="UP001241472">
    <property type="component" value="Unassembled WGS sequence"/>
</dbReference>
<dbReference type="InterPro" id="IPR001547">
    <property type="entry name" value="Glyco_hydro_5"/>
</dbReference>
<accession>A0ABT9PMG2</accession>
<keyword evidence="3" id="KW-0136">Cellulose degradation</keyword>
<organism evidence="10 11">
    <name type="scientific">Neorhizobium huautlense</name>
    <dbReference type="NCBI Taxonomy" id="67774"/>
    <lineage>
        <taxon>Bacteria</taxon>
        <taxon>Pseudomonadati</taxon>
        <taxon>Pseudomonadota</taxon>
        <taxon>Alphaproteobacteria</taxon>
        <taxon>Hyphomicrobiales</taxon>
        <taxon>Rhizobiaceae</taxon>
        <taxon>Rhizobium/Agrobacterium group</taxon>
        <taxon>Neorhizobium</taxon>
    </lineage>
</organism>
<evidence type="ECO:0000259" key="9">
    <source>
        <dbReference type="Pfam" id="PF00150"/>
    </source>
</evidence>
<dbReference type="RefSeq" id="WP_306830000.1">
    <property type="nucleotide sequence ID" value="NZ_JAUSRF010000001.1"/>
</dbReference>
<keyword evidence="2 7" id="KW-0378">Hydrolase</keyword>
<feature type="chain" id="PRO_5046982029" description="Glycoside hydrolase family 5 domain-containing protein" evidence="8">
    <location>
        <begin position="21"/>
        <end position="417"/>
    </location>
</feature>
<evidence type="ECO:0000256" key="5">
    <source>
        <dbReference type="ARBA" id="ARBA00023295"/>
    </source>
</evidence>
<evidence type="ECO:0000256" key="2">
    <source>
        <dbReference type="ARBA" id="ARBA00022801"/>
    </source>
</evidence>
<evidence type="ECO:0000256" key="6">
    <source>
        <dbReference type="ARBA" id="ARBA00023326"/>
    </source>
</evidence>
<dbReference type="PANTHER" id="PTHR31297">
    <property type="entry name" value="GLUCAN ENDO-1,6-BETA-GLUCOSIDASE B"/>
    <property type="match status" value="1"/>
</dbReference>
<evidence type="ECO:0000256" key="1">
    <source>
        <dbReference type="ARBA" id="ARBA00005641"/>
    </source>
</evidence>
<feature type="domain" description="Glycoside hydrolase family 5" evidence="9">
    <location>
        <begin position="72"/>
        <end position="386"/>
    </location>
</feature>
<protein>
    <recommendedName>
        <fullName evidence="9">Glycoside hydrolase family 5 domain-containing protein</fullName>
    </recommendedName>
</protein>
<dbReference type="SUPFAM" id="SSF51445">
    <property type="entry name" value="(Trans)glycosidases"/>
    <property type="match status" value="1"/>
</dbReference>
<keyword evidence="8" id="KW-0732">Signal</keyword>
<keyword evidence="11" id="KW-1185">Reference proteome</keyword>
<dbReference type="PANTHER" id="PTHR31297:SF41">
    <property type="entry name" value="ENDOGLUCANASE, PUTATIVE (AFU_ORTHOLOGUE AFUA_5G01830)-RELATED"/>
    <property type="match status" value="1"/>
</dbReference>
<evidence type="ECO:0000313" key="10">
    <source>
        <dbReference type="EMBL" id="MDP9835400.1"/>
    </source>
</evidence>
<reference evidence="10 11" key="1">
    <citation type="submission" date="2023-07" db="EMBL/GenBank/DDBJ databases">
        <title>Sorghum-associated microbial communities from plants grown in Nebraska, USA.</title>
        <authorList>
            <person name="Schachtman D."/>
        </authorList>
    </citation>
    <scope>NUCLEOTIDE SEQUENCE [LARGE SCALE GENOMIC DNA]</scope>
    <source>
        <strain evidence="10 11">DS1307</strain>
    </source>
</reference>
<evidence type="ECO:0000256" key="4">
    <source>
        <dbReference type="ARBA" id="ARBA00023277"/>
    </source>
</evidence>
<sequence length="417" mass="46237">MKRLVSACAFFMLSLSTASADPIELKRGVGLHQWLNWSPVTDDGSYRFPPYRSVEQWLSGDRKITDWPKGDPFEAIRALGFDFVRLSVDPGPLVADPAQRKQTLALLSKNVRRLTDAGLKVVFDLHGVSQVPAYSMKMIYDGADSDGVARYRDMVKSVAAMLVEIGTDKVALEPYNEPAYYPCDASGTDDWQRIMTGTVEDIRSVSTELTIVATGACGGGITGLVHIDPTFDDRNILYSFHMYEPLSFTHQQPEEKEGFLSGLPWPARSGSPQTVIEGLRAHMTSAGLSMDQQDEAIGEIRKPIADYFKKGWNEAILKARLDEVVAWGQKHGIAPDRLFMGEFGAIRITDDGRMGSYDADRLYYLKTVRETAERHGIAWSIWEYSNPHGMTVIQPKGKAVPDDDLLQAIGLKPSAGQ</sequence>
<dbReference type="InterPro" id="IPR017853">
    <property type="entry name" value="GH"/>
</dbReference>